<dbReference type="InterPro" id="IPR002355">
    <property type="entry name" value="Cu_oxidase_Cu_BS"/>
</dbReference>
<dbReference type="Pfam" id="PF00394">
    <property type="entry name" value="Cu-oxidase"/>
    <property type="match status" value="1"/>
</dbReference>
<keyword evidence="3" id="KW-0186">Copper</keyword>
<keyword evidence="1" id="KW-0479">Metal-binding</keyword>
<dbReference type="InterPro" id="IPR045087">
    <property type="entry name" value="Cu-oxidase_fam"/>
</dbReference>
<name>A0ABZ1E212_9RHOB</name>
<dbReference type="InterPro" id="IPR011706">
    <property type="entry name" value="Cu-oxidase_C"/>
</dbReference>
<evidence type="ECO:0000259" key="4">
    <source>
        <dbReference type="Pfam" id="PF00394"/>
    </source>
</evidence>
<evidence type="ECO:0000259" key="6">
    <source>
        <dbReference type="Pfam" id="PF07732"/>
    </source>
</evidence>
<dbReference type="InterPro" id="IPR008972">
    <property type="entry name" value="Cupredoxin"/>
</dbReference>
<evidence type="ECO:0000313" key="7">
    <source>
        <dbReference type="EMBL" id="WRY35102.1"/>
    </source>
</evidence>
<dbReference type="PROSITE" id="PS51318">
    <property type="entry name" value="TAT"/>
    <property type="match status" value="1"/>
</dbReference>
<geneLocation type="plasmid" evidence="7 8">
    <name>unnamed1</name>
</geneLocation>
<dbReference type="EMBL" id="CP135444">
    <property type="protein sequence ID" value="WRY35102.1"/>
    <property type="molecule type" value="Genomic_DNA"/>
</dbReference>
<dbReference type="InterPro" id="IPR001117">
    <property type="entry name" value="Cu-oxidase_2nd"/>
</dbReference>
<dbReference type="Proteomes" id="UP001623290">
    <property type="component" value="Plasmid unnamed1"/>
</dbReference>
<dbReference type="PROSITE" id="PS00080">
    <property type="entry name" value="MULTICOPPER_OXIDASE2"/>
    <property type="match status" value="1"/>
</dbReference>
<keyword evidence="8" id="KW-1185">Reference proteome</keyword>
<dbReference type="PANTHER" id="PTHR11709:SF394">
    <property type="entry name" value="FI03373P-RELATED"/>
    <property type="match status" value="1"/>
</dbReference>
<keyword evidence="7" id="KW-0614">Plasmid</keyword>
<organism evidence="7 8">
    <name type="scientific">Thioclava litoralis</name>
    <dbReference type="NCBI Taxonomy" id="3076557"/>
    <lineage>
        <taxon>Bacteria</taxon>
        <taxon>Pseudomonadati</taxon>
        <taxon>Pseudomonadota</taxon>
        <taxon>Alphaproteobacteria</taxon>
        <taxon>Rhodobacterales</taxon>
        <taxon>Paracoccaceae</taxon>
        <taxon>Thioclava</taxon>
    </lineage>
</organism>
<gene>
    <name evidence="7" type="ORF">RPE78_14780</name>
</gene>
<dbReference type="Pfam" id="PF07732">
    <property type="entry name" value="Cu-oxidase_3"/>
    <property type="match status" value="1"/>
</dbReference>
<evidence type="ECO:0000256" key="2">
    <source>
        <dbReference type="ARBA" id="ARBA00023002"/>
    </source>
</evidence>
<feature type="domain" description="Plastocyanin-like" evidence="6">
    <location>
        <begin position="62"/>
        <end position="146"/>
    </location>
</feature>
<dbReference type="RefSeq" id="WP_330646845.1">
    <property type="nucleotide sequence ID" value="NZ_CP135444.1"/>
</dbReference>
<keyword evidence="2" id="KW-0560">Oxidoreductase</keyword>
<dbReference type="Gene3D" id="2.60.40.420">
    <property type="entry name" value="Cupredoxins - blue copper proteins"/>
    <property type="match status" value="3"/>
</dbReference>
<dbReference type="InterPro" id="IPR011707">
    <property type="entry name" value="Cu-oxidase-like_N"/>
</dbReference>
<evidence type="ECO:0000259" key="5">
    <source>
        <dbReference type="Pfam" id="PF07731"/>
    </source>
</evidence>
<proteinExistence type="predicted"/>
<dbReference type="CDD" id="cd13896">
    <property type="entry name" value="CuRO_3_CopA"/>
    <property type="match status" value="1"/>
</dbReference>
<reference evidence="7 8" key="1">
    <citation type="submission" date="2023-09" db="EMBL/GenBank/DDBJ databases">
        <title>Thioclava shenzhenensis sp. nov., a multidrug resistant bacteria-antagonizing species isolated from coastal seawater.</title>
        <authorList>
            <person name="Long M."/>
        </authorList>
    </citation>
    <scope>NUCLEOTIDE SEQUENCE [LARGE SCALE GENOMIC DNA]</scope>
    <source>
        <strain evidence="7 8">FTW29</strain>
        <plasmid evidence="7 8">unnamed1</plasmid>
    </source>
</reference>
<evidence type="ECO:0000256" key="1">
    <source>
        <dbReference type="ARBA" id="ARBA00022723"/>
    </source>
</evidence>
<dbReference type="PANTHER" id="PTHR11709">
    <property type="entry name" value="MULTI-COPPER OXIDASE"/>
    <property type="match status" value="1"/>
</dbReference>
<dbReference type="InterPro" id="IPR034279">
    <property type="entry name" value="CuRO_3_CopA"/>
</dbReference>
<dbReference type="InterPro" id="IPR006311">
    <property type="entry name" value="TAT_signal"/>
</dbReference>
<evidence type="ECO:0000256" key="3">
    <source>
        <dbReference type="ARBA" id="ARBA00023008"/>
    </source>
</evidence>
<feature type="domain" description="Plastocyanin-like" evidence="5">
    <location>
        <begin position="375"/>
        <end position="486"/>
    </location>
</feature>
<accession>A0ABZ1E212</accession>
<dbReference type="Pfam" id="PF07731">
    <property type="entry name" value="Cu-oxidase_2"/>
    <property type="match status" value="1"/>
</dbReference>
<dbReference type="SUPFAM" id="SSF49503">
    <property type="entry name" value="Cupredoxins"/>
    <property type="match status" value="3"/>
</dbReference>
<feature type="domain" description="Plastocyanin-like" evidence="4">
    <location>
        <begin position="223"/>
        <end position="319"/>
    </location>
</feature>
<evidence type="ECO:0000313" key="8">
    <source>
        <dbReference type="Proteomes" id="UP001623290"/>
    </source>
</evidence>
<sequence length="489" mass="53015">MITLTRRGFLAASVATSAGLLLPARVKAQSAAHSLKATTRTLEVNGRAATVMGLVNAQGTQGLTLPPDEHFRVDLTNDLDMETIIHWHGQIPPNAQDGAPNTNPMLEVGETRAYDFTPRAGTFWMHSHVPQHELGLLAAPLIVRSAEEQAEDRQEVVMFLHDFSFLAPEEVLDQLAGGHMEGHDMSGHQMGGGSAPMSHQTMSHGNMAGMDMSGMAMDLNDFEFDAYLANDRTLDDPEVVTVEKGGRVRLRVINGSSMTAYWLDLGALTGALVAVDGEQVQPVAGSRFPISPAQRMDILVDLPAQSGAYPVLAKREGSTKQTGLVLASAGATVAKLSGDAENETPAATQDLDLEYRLRAVQSLPAREVSRHRDVMLGGSMDPYRWTINGQVWADHAPIPVIHGERVEMTFHNMSMMAHPMHLHGHVFQVVAINGRRFAGARRDTVVVPPMTMVTIAFDAGEAARWMLHCHHMGHLATGMMTELQVTTSA</sequence>
<protein>
    <submittedName>
        <fullName evidence="7">Multicopper oxidase domain-containing protein</fullName>
    </submittedName>
</protein>
<dbReference type="CDD" id="cd13887">
    <property type="entry name" value="CuRO_2_MCO_like_2"/>
    <property type="match status" value="1"/>
</dbReference>